<evidence type="ECO:0000313" key="1">
    <source>
        <dbReference type="EMBL" id="VDL84786.1"/>
    </source>
</evidence>
<name>A0A0N4YUX5_NIPBR</name>
<evidence type="ECO:0000313" key="2">
    <source>
        <dbReference type="Proteomes" id="UP000271162"/>
    </source>
</evidence>
<organism evidence="3">
    <name type="scientific">Nippostrongylus brasiliensis</name>
    <name type="common">Rat hookworm</name>
    <dbReference type="NCBI Taxonomy" id="27835"/>
    <lineage>
        <taxon>Eukaryota</taxon>
        <taxon>Metazoa</taxon>
        <taxon>Ecdysozoa</taxon>
        <taxon>Nematoda</taxon>
        <taxon>Chromadorea</taxon>
        <taxon>Rhabditida</taxon>
        <taxon>Rhabditina</taxon>
        <taxon>Rhabditomorpha</taxon>
        <taxon>Strongyloidea</taxon>
        <taxon>Heligmosomidae</taxon>
        <taxon>Nippostrongylus</taxon>
    </lineage>
</organism>
<gene>
    <name evidence="1" type="ORF">NBR_LOCUS21048</name>
</gene>
<reference evidence="1 2" key="2">
    <citation type="submission" date="2018-11" db="EMBL/GenBank/DDBJ databases">
        <authorList>
            <consortium name="Pathogen Informatics"/>
        </authorList>
    </citation>
    <scope>NUCLEOTIDE SEQUENCE [LARGE SCALE GENOMIC DNA]</scope>
</reference>
<dbReference type="WBParaSite" id="NBR_0002104701-mRNA-1">
    <property type="protein sequence ID" value="NBR_0002104701-mRNA-1"/>
    <property type="gene ID" value="NBR_0002104701"/>
</dbReference>
<sequence length="197" mass="22405">MLLSFTSLGMHGMVLRDNVRDGYTAYDARSRYESLAAREFYGSLEDPMVVAVLMFAKDEGSMHRKEYLEEAYRTMKEIQNATMKVGKRELVYVNMCGSYCMGDDVFSRFKELFDVCITSVELSGGYPTFVNISYPFGEFWDNRIPFEQALFRVKLVDPNSSSKRSVEPGKIAPLLGLLYELMHPPILTPALATRSNV</sequence>
<protein>
    <submittedName>
        <fullName evidence="3">DUF4347 domain-containing protein</fullName>
    </submittedName>
</protein>
<dbReference type="AlphaFoldDB" id="A0A0N4YUX5"/>
<keyword evidence="2" id="KW-1185">Reference proteome</keyword>
<proteinExistence type="predicted"/>
<accession>A0A0N4YUX5</accession>
<reference evidence="3" key="1">
    <citation type="submission" date="2017-02" db="UniProtKB">
        <authorList>
            <consortium name="WormBaseParasite"/>
        </authorList>
    </citation>
    <scope>IDENTIFICATION</scope>
</reference>
<dbReference type="EMBL" id="UYSL01025839">
    <property type="protein sequence ID" value="VDL84786.1"/>
    <property type="molecule type" value="Genomic_DNA"/>
</dbReference>
<evidence type="ECO:0000313" key="3">
    <source>
        <dbReference type="WBParaSite" id="NBR_0002104701-mRNA-1"/>
    </source>
</evidence>
<dbReference type="OMA" id="ATIMGYK"/>
<dbReference type="Proteomes" id="UP000271162">
    <property type="component" value="Unassembled WGS sequence"/>
</dbReference>